<dbReference type="InterPro" id="IPR052164">
    <property type="entry name" value="Anthracycline_SecMetBiosynth"/>
</dbReference>
<reference evidence="2 3" key="1">
    <citation type="submission" date="2016-11" db="EMBL/GenBank/DDBJ databases">
        <title>Complete genome sequence of Streptomyces niveus SCSIO 3406.</title>
        <authorList>
            <person name="Zhu Q."/>
            <person name="Cheng W."/>
            <person name="Song Y."/>
            <person name="Li Q."/>
            <person name="Ju J."/>
        </authorList>
    </citation>
    <scope>NUCLEOTIDE SEQUENCE [LARGE SCALE GENOMIC DNA]</scope>
    <source>
        <strain evidence="2 3">SCSIO 3406</strain>
    </source>
</reference>
<evidence type="ECO:0000259" key="1">
    <source>
        <dbReference type="PROSITE" id="PS51819"/>
    </source>
</evidence>
<dbReference type="RefSeq" id="WP_078074162.1">
    <property type="nucleotide sequence ID" value="NZ_CP018047.1"/>
</dbReference>
<dbReference type="Pfam" id="PF00903">
    <property type="entry name" value="Glyoxalase"/>
    <property type="match status" value="2"/>
</dbReference>
<sequence length="265" mass="27275">MLTTRYVQGSPNWADLATPDIEGAKTYYGGVLGWNHVSAGPQFGGYGMFQLDGRTVAGAMQLPAEQAPPAWTLYFQTSDATATASAVKDNGGTVVNEPMDVEDLGRMTLCADPAGASFATWQPGKNSGLEAVDAPGSLCWAELSTPDTTAATNFYGSAFGWETTTMPMPGGGGDYIMVHPAGKGADGMFAGIVPTDAVPGSAATGPNWLLYFGTSDCDAAVAASDRLGGTTVQEPTDIEGVGRFAVVSDPYGARLAFMQGASQDA</sequence>
<proteinExistence type="predicted"/>
<dbReference type="SUPFAM" id="SSF54593">
    <property type="entry name" value="Glyoxalase/Bleomycin resistance protein/Dihydroxybiphenyl dioxygenase"/>
    <property type="match status" value="2"/>
</dbReference>
<feature type="domain" description="VOC" evidence="1">
    <location>
        <begin position="137"/>
        <end position="260"/>
    </location>
</feature>
<keyword evidence="3" id="KW-1185">Reference proteome</keyword>
<dbReference type="PANTHER" id="PTHR33993:SF10">
    <property type="entry name" value="CONSERVED PROTEIN"/>
    <property type="match status" value="1"/>
</dbReference>
<dbReference type="OrthoDB" id="9793039at2"/>
<dbReference type="Gene3D" id="3.10.180.10">
    <property type="entry name" value="2,3-Dihydroxybiphenyl 1,2-Dioxygenase, domain 1"/>
    <property type="match status" value="2"/>
</dbReference>
<dbReference type="Proteomes" id="UP000189677">
    <property type="component" value="Chromosome"/>
</dbReference>
<dbReference type="AlphaFoldDB" id="A0A1U9QMY3"/>
<dbReference type="PROSITE" id="PS51819">
    <property type="entry name" value="VOC"/>
    <property type="match status" value="2"/>
</dbReference>
<evidence type="ECO:0000313" key="2">
    <source>
        <dbReference type="EMBL" id="AQU65636.1"/>
    </source>
</evidence>
<feature type="domain" description="VOC" evidence="1">
    <location>
        <begin position="10"/>
        <end position="123"/>
    </location>
</feature>
<dbReference type="InterPro" id="IPR004360">
    <property type="entry name" value="Glyas_Fos-R_dOase_dom"/>
</dbReference>
<dbReference type="CDD" id="cd07247">
    <property type="entry name" value="SgaA_N_like"/>
    <property type="match status" value="2"/>
</dbReference>
<dbReference type="InterPro" id="IPR029068">
    <property type="entry name" value="Glyas_Bleomycin-R_OHBP_Dase"/>
</dbReference>
<organism evidence="2 3">
    <name type="scientific">Streptomyces niveus</name>
    <name type="common">Streptomyces spheroides</name>
    <dbReference type="NCBI Taxonomy" id="193462"/>
    <lineage>
        <taxon>Bacteria</taxon>
        <taxon>Bacillati</taxon>
        <taxon>Actinomycetota</taxon>
        <taxon>Actinomycetes</taxon>
        <taxon>Kitasatosporales</taxon>
        <taxon>Streptomycetaceae</taxon>
        <taxon>Streptomyces</taxon>
    </lineage>
</organism>
<dbReference type="KEGG" id="snw:BBN63_04670"/>
<gene>
    <name evidence="2" type="ORF">BBN63_04670</name>
</gene>
<accession>A0A1U9QMY3</accession>
<dbReference type="InterPro" id="IPR037523">
    <property type="entry name" value="VOC_core"/>
</dbReference>
<protein>
    <submittedName>
        <fullName evidence="2">Hydroxylase</fullName>
    </submittedName>
</protein>
<dbReference type="EMBL" id="CP018047">
    <property type="protein sequence ID" value="AQU65636.1"/>
    <property type="molecule type" value="Genomic_DNA"/>
</dbReference>
<dbReference type="PANTHER" id="PTHR33993">
    <property type="entry name" value="GLYOXALASE-RELATED"/>
    <property type="match status" value="1"/>
</dbReference>
<name>A0A1U9QMY3_STRNV</name>
<evidence type="ECO:0000313" key="3">
    <source>
        <dbReference type="Proteomes" id="UP000189677"/>
    </source>
</evidence>